<evidence type="ECO:0000256" key="3">
    <source>
        <dbReference type="ARBA" id="ARBA00022729"/>
    </source>
</evidence>
<dbReference type="InterPro" id="IPR023205">
    <property type="entry name" value="DsbA/DsbL"/>
</dbReference>
<dbReference type="KEGG" id="snn:EWH46_18380"/>
<geneLocation type="plasmid" evidence="9">
    <name>psna507_unt12</name>
</geneLocation>
<dbReference type="InterPro" id="IPR050824">
    <property type="entry name" value="Thiol_disulfide_DsbA"/>
</dbReference>
<keyword evidence="5" id="KW-0676">Redox-active center</keyword>
<dbReference type="InterPro" id="IPR036249">
    <property type="entry name" value="Thioredoxin-like_sf"/>
</dbReference>
<dbReference type="EMBL" id="CP035709">
    <property type="protein sequence ID" value="QEN02836.1"/>
    <property type="molecule type" value="Genomic_DNA"/>
</dbReference>
<keyword evidence="8" id="KW-0614">Plasmid</keyword>
<organism evidence="8 9">
    <name type="scientific">Sphaerotilus sulfidivorans</name>
    <dbReference type="NCBI Taxonomy" id="639200"/>
    <lineage>
        <taxon>Bacteria</taxon>
        <taxon>Pseudomonadati</taxon>
        <taxon>Pseudomonadota</taxon>
        <taxon>Betaproteobacteria</taxon>
        <taxon>Burkholderiales</taxon>
        <taxon>Sphaerotilaceae</taxon>
        <taxon>Sphaerotilus</taxon>
    </lineage>
</organism>
<dbReference type="Proteomes" id="UP001549111">
    <property type="component" value="Unassembled WGS sequence"/>
</dbReference>
<dbReference type="Pfam" id="PF01323">
    <property type="entry name" value="DSBA"/>
    <property type="match status" value="1"/>
</dbReference>
<dbReference type="PANTHER" id="PTHR35891">
    <property type="entry name" value="THIOL:DISULFIDE INTERCHANGE PROTEIN DSBA"/>
    <property type="match status" value="1"/>
</dbReference>
<dbReference type="GO" id="GO:0016491">
    <property type="term" value="F:oxidoreductase activity"/>
    <property type="evidence" value="ECO:0007669"/>
    <property type="project" value="InterPro"/>
</dbReference>
<evidence type="ECO:0000256" key="5">
    <source>
        <dbReference type="ARBA" id="ARBA00023284"/>
    </source>
</evidence>
<dbReference type="Gene3D" id="3.40.30.10">
    <property type="entry name" value="Glutaredoxin"/>
    <property type="match status" value="1"/>
</dbReference>
<evidence type="ECO:0000259" key="6">
    <source>
        <dbReference type="Pfam" id="PF01323"/>
    </source>
</evidence>
<keyword evidence="3" id="KW-0732">Signal</keyword>
<keyword evidence="10" id="KW-1185">Reference proteome</keyword>
<proteinExistence type="inferred from homology"/>
<evidence type="ECO:0000313" key="10">
    <source>
        <dbReference type="Proteomes" id="UP001549111"/>
    </source>
</evidence>
<dbReference type="RefSeq" id="WP_149505458.1">
    <property type="nucleotide sequence ID" value="NZ_CP035709.1"/>
</dbReference>
<accession>A0A5C1Q7F3</accession>
<keyword evidence="4" id="KW-1015">Disulfide bond</keyword>
<evidence type="ECO:0000313" key="7">
    <source>
        <dbReference type="EMBL" id="MET3605927.1"/>
    </source>
</evidence>
<dbReference type="InterPro" id="IPR001853">
    <property type="entry name" value="DSBA-like_thioredoxin_dom"/>
</dbReference>
<reference evidence="8 9" key="1">
    <citation type="submission" date="2019-02" db="EMBL/GenBank/DDBJ databases">
        <title>Complete Genome Sequence and Methylome Analysis of Sphaerotilus natans subsp. sulfidivorans D-507.</title>
        <authorList>
            <person name="Fomenkov A."/>
            <person name="Gridneva E."/>
            <person name="Smolyakov D."/>
            <person name="Dubinina G."/>
            <person name="Vincze T."/>
            <person name="Grabovich M."/>
            <person name="Roberts R.J."/>
        </authorList>
    </citation>
    <scope>NUCLEOTIDE SEQUENCE [LARGE SCALE GENOMIC DNA]</scope>
    <source>
        <strain evidence="8 9">D-507</strain>
        <plasmid evidence="9">psna507_unt12</plasmid>
        <plasmid evidence="8">pSna507_unt12</plasmid>
    </source>
</reference>
<dbReference type="PANTHER" id="PTHR35891:SF3">
    <property type="entry name" value="THIOL:DISULFIDE INTERCHANGE PROTEIN DSBL"/>
    <property type="match status" value="1"/>
</dbReference>
<dbReference type="CDD" id="cd03019">
    <property type="entry name" value="DsbA_DsbA"/>
    <property type="match status" value="1"/>
</dbReference>
<evidence type="ECO:0000313" key="9">
    <source>
        <dbReference type="Proteomes" id="UP000323522"/>
    </source>
</evidence>
<evidence type="ECO:0000256" key="4">
    <source>
        <dbReference type="ARBA" id="ARBA00023157"/>
    </source>
</evidence>
<reference evidence="7 10" key="2">
    <citation type="submission" date="2024-06" db="EMBL/GenBank/DDBJ databases">
        <title>Genomic Encyclopedia of Type Strains, Phase IV (KMG-IV): sequencing the most valuable type-strain genomes for metagenomic binning, comparative biology and taxonomic classification.</title>
        <authorList>
            <person name="Goeker M."/>
        </authorList>
    </citation>
    <scope>NUCLEOTIDE SEQUENCE [LARGE SCALE GENOMIC DNA]</scope>
    <source>
        <strain evidence="7 10">D-501</strain>
    </source>
</reference>
<feature type="domain" description="DSBA-like thioredoxin" evidence="6">
    <location>
        <begin position="110"/>
        <end position="201"/>
    </location>
</feature>
<evidence type="ECO:0000256" key="2">
    <source>
        <dbReference type="ARBA" id="ARBA00013831"/>
    </source>
</evidence>
<dbReference type="InterPro" id="IPR017937">
    <property type="entry name" value="Thioredoxin_CS"/>
</dbReference>
<sequence length="232" mass="26313">MQSSSTETLHVRDTMNHLRRTITTSISLGLFSVPHWVQAAGDHGTEGAFSRISPSIPTTDPSKIEVIEFFWYGCPHCAKIDPMVDAWEKKLSADVAFRREHIVWDSRKETSIHAQIFATLRAMGILPRHHPAVFEALHKDRINFREEGSIKNWVDKNGIDSKAFDSMHKSFGMQAQVNKMRSLTNAYKIDGVPKFIINGQFSTEPHQAGGEAQVFEVLNQLIDQQRSTVKRQ</sequence>
<dbReference type="AlphaFoldDB" id="A0A5C1Q7F3"/>
<geneLocation type="plasmid" evidence="8">
    <name>pSna507_unt12</name>
</geneLocation>
<evidence type="ECO:0000313" key="8">
    <source>
        <dbReference type="EMBL" id="QEN02836.1"/>
    </source>
</evidence>
<comment type="similarity">
    <text evidence="1">Belongs to the thioredoxin family. DsbA subfamily.</text>
</comment>
<name>A0A5C1Q7F3_9BURK</name>
<dbReference type="SUPFAM" id="SSF52833">
    <property type="entry name" value="Thioredoxin-like"/>
    <property type="match status" value="1"/>
</dbReference>
<gene>
    <name evidence="7" type="ORF">ABIC99_003762</name>
    <name evidence="8" type="ORF">EWH46_18380</name>
</gene>
<dbReference type="Proteomes" id="UP000323522">
    <property type="component" value="Plasmid pSna507_unt12"/>
</dbReference>
<protein>
    <recommendedName>
        <fullName evidence="2">Thiol:disulfide interchange protein DsbA</fullName>
    </recommendedName>
</protein>
<dbReference type="EMBL" id="JBEPLS010000027">
    <property type="protein sequence ID" value="MET3605927.1"/>
    <property type="molecule type" value="Genomic_DNA"/>
</dbReference>
<evidence type="ECO:0000256" key="1">
    <source>
        <dbReference type="ARBA" id="ARBA00005791"/>
    </source>
</evidence>
<dbReference type="OrthoDB" id="9784896at2"/>
<dbReference type="PROSITE" id="PS00194">
    <property type="entry name" value="THIOREDOXIN_1"/>
    <property type="match status" value="1"/>
</dbReference>